<feature type="compositionally biased region" description="Low complexity" evidence="1">
    <location>
        <begin position="297"/>
        <end position="344"/>
    </location>
</feature>
<organism evidence="2 3">
    <name type="scientific">Mycolicibacterium fortuitum</name>
    <name type="common">Mycobacterium fortuitum</name>
    <dbReference type="NCBI Taxonomy" id="1766"/>
    <lineage>
        <taxon>Bacteria</taxon>
        <taxon>Bacillati</taxon>
        <taxon>Actinomycetota</taxon>
        <taxon>Actinomycetes</taxon>
        <taxon>Mycobacteriales</taxon>
        <taxon>Mycobacteriaceae</taxon>
        <taxon>Mycolicibacterium</taxon>
    </lineage>
</organism>
<dbReference type="EMBL" id="MBER01000174">
    <property type="protein sequence ID" value="OMC33961.1"/>
    <property type="molecule type" value="Genomic_DNA"/>
</dbReference>
<evidence type="ECO:0000313" key="3">
    <source>
        <dbReference type="Proteomes" id="UP000187001"/>
    </source>
</evidence>
<gene>
    <name evidence="2" type="ORF">A5742_14265</name>
</gene>
<dbReference type="Proteomes" id="UP000187001">
    <property type="component" value="Unassembled WGS sequence"/>
</dbReference>
<accession>A0ABD6QCX3</accession>
<evidence type="ECO:0000313" key="2">
    <source>
        <dbReference type="EMBL" id="OMC33961.1"/>
    </source>
</evidence>
<reference evidence="2 3" key="1">
    <citation type="submission" date="2016-07" db="EMBL/GenBank/DDBJ databases">
        <authorList>
            <person name="Sutton G."/>
            <person name="Brinkac L."/>
            <person name="Sanka R."/>
            <person name="Adams M."/>
            <person name="Lau E."/>
            <person name="Kumar A."/>
            <person name="Macaden R."/>
        </authorList>
    </citation>
    <scope>NUCLEOTIDE SEQUENCE [LARGE SCALE GENOMIC DNA]</scope>
    <source>
        <strain evidence="2 3">GA-0871</strain>
    </source>
</reference>
<dbReference type="AlphaFoldDB" id="A0ABD6QCX3"/>
<sequence>MTAVARPQQQYQQFPASQSARPTISQATAIEQQRAIAEVQAAVVVAQNCPRDIGRAEADMYDSCGRTAMAEQAFYAVDNRGTGPSVHLMRELARIWGNVQFGVNELARNDDKGESEVQAWAWDVQTNTRSSRTFIVPHQRMKRGARVDLTDLQDIYLNNQNIGARAVRECIATVLPRWFTETAQDVCRQTLEVGDGEPLVERINNMVNGFDAIGISVKQMEARLGKPRDKWNAGDIAQMKIAYTSITRDGYDKDELFPAATGAVSSAADILAGDAPAVEQPKQQRQSRAKQKPAATKAEQQQPKPEQSAAEAEQAPAEAPQSTPEATADPAPAEPEAATEPVAPQEKAKKPKSQLRTALERRLFALFKDSEVTEREDRLIIYRFIVGREDIQSTDDLTDVEGTKVGDQLYRWQQKDELDQRITDILNSATLAMESAQQQHDSQQ</sequence>
<feature type="region of interest" description="Disordered" evidence="1">
    <location>
        <begin position="275"/>
        <end position="355"/>
    </location>
</feature>
<comment type="caution">
    <text evidence="2">The sequence shown here is derived from an EMBL/GenBank/DDBJ whole genome shotgun (WGS) entry which is preliminary data.</text>
</comment>
<evidence type="ECO:0000256" key="1">
    <source>
        <dbReference type="SAM" id="MobiDB-lite"/>
    </source>
</evidence>
<proteinExistence type="predicted"/>
<protein>
    <submittedName>
        <fullName evidence="2">Uncharacterized protein</fullName>
    </submittedName>
</protein>
<name>A0ABD6QCX3_MYCFO</name>
<dbReference type="RefSeq" id="WP_076208034.1">
    <property type="nucleotide sequence ID" value="NZ_MBER01000174.1"/>
</dbReference>